<feature type="transmembrane region" description="Helical" evidence="2">
    <location>
        <begin position="213"/>
        <end position="238"/>
    </location>
</feature>
<gene>
    <name evidence="3" type="ORF">ACFPFO_15295</name>
</gene>
<feature type="compositionally biased region" description="Acidic residues" evidence="1">
    <location>
        <begin position="37"/>
        <end position="59"/>
    </location>
</feature>
<dbReference type="InterPro" id="IPR045782">
    <property type="entry name" value="TrbL_3"/>
</dbReference>
<dbReference type="EMBL" id="JBHSJG010000040">
    <property type="protein sequence ID" value="MFC4989107.1"/>
    <property type="molecule type" value="Genomic_DNA"/>
</dbReference>
<feature type="region of interest" description="Disordered" evidence="1">
    <location>
        <begin position="32"/>
        <end position="102"/>
    </location>
</feature>
<evidence type="ECO:0000313" key="4">
    <source>
        <dbReference type="Proteomes" id="UP001595925"/>
    </source>
</evidence>
<accession>A0ABD5QJB3</accession>
<keyword evidence="4" id="KW-1185">Reference proteome</keyword>
<feature type="transmembrane region" description="Helical" evidence="2">
    <location>
        <begin position="259"/>
        <end position="285"/>
    </location>
</feature>
<dbReference type="AlphaFoldDB" id="A0ABD5QJB3"/>
<feature type="transmembrane region" description="Helical" evidence="2">
    <location>
        <begin position="291"/>
        <end position="309"/>
    </location>
</feature>
<organism evidence="3 4">
    <name type="scientific">Saliphagus infecundisoli</name>
    <dbReference type="NCBI Taxonomy" id="1849069"/>
    <lineage>
        <taxon>Archaea</taxon>
        <taxon>Methanobacteriati</taxon>
        <taxon>Methanobacteriota</taxon>
        <taxon>Stenosarchaea group</taxon>
        <taxon>Halobacteria</taxon>
        <taxon>Halobacteriales</taxon>
        <taxon>Natrialbaceae</taxon>
        <taxon>Saliphagus</taxon>
    </lineage>
</organism>
<feature type="transmembrane region" description="Helical" evidence="2">
    <location>
        <begin position="6"/>
        <end position="27"/>
    </location>
</feature>
<feature type="transmembrane region" description="Helical" evidence="2">
    <location>
        <begin position="175"/>
        <end position="201"/>
    </location>
</feature>
<name>A0ABD5QJB3_9EURY</name>
<dbReference type="Pfam" id="PF19590">
    <property type="entry name" value="TrbL_3"/>
    <property type="match status" value="1"/>
</dbReference>
<evidence type="ECO:0008006" key="5">
    <source>
        <dbReference type="Google" id="ProtNLM"/>
    </source>
</evidence>
<evidence type="ECO:0000256" key="2">
    <source>
        <dbReference type="SAM" id="Phobius"/>
    </source>
</evidence>
<protein>
    <recommendedName>
        <fullName evidence="5">TrbL/VirB6 plasmid conjugal transfer protein</fullName>
    </recommendedName>
</protein>
<evidence type="ECO:0000313" key="3">
    <source>
        <dbReference type="EMBL" id="MFC4989107.1"/>
    </source>
</evidence>
<feature type="compositionally biased region" description="Basic and acidic residues" evidence="1">
    <location>
        <begin position="496"/>
        <end position="509"/>
    </location>
</feature>
<proteinExistence type="predicted"/>
<keyword evidence="2" id="KW-0812">Transmembrane</keyword>
<sequence length="509" mass="54040">MRRVSWFRVILLIGLVPGLVLAPGIFLDGVTAQEGGNETDDDGPVPDVEDDNESDDGAGGDENASGDGILDGGRGDEVADQEGDDADDNESDDEGGIGRGGGGFGFSQLDPRNIAVAMVNHVVEWIDETAQSTFEAILEGSIEFATSTPTMDNDGWMGVFGTPTDDHYNALYDEIYIGAVSPVVLFFMVLSIMVVATILPFGTFFNSYQASSWALMIMGGIVAFALAWPLTSLLHLAADSIASWFGPTTEELTANLPQLGSASVAAAGGIYLFGWLKAIVFALLWGFRWTLLYMVMPFLFPFAISFALLGPHKIVRRIGSLFIWSYIGLLIMPIPAAVLFSAAISIEWGFNASGMAGVILTLGTLVIAILVPLAIMKAMFVTNALMAGSAGAIGAGLQRRSRMGYDVKTPQQARRAGGRARDIVSGGAAASRSRAVNIGERIGLISTEKEPSLDPRVHKRGPGAGSTQAERTTMVRQASRDREQASSARAVGSIGGRRDDVDAYRQVSD</sequence>
<feature type="compositionally biased region" description="Acidic residues" evidence="1">
    <location>
        <begin position="78"/>
        <end position="95"/>
    </location>
</feature>
<reference evidence="3 4" key="1">
    <citation type="journal article" date="2019" name="Int. J. Syst. Evol. Microbiol.">
        <title>The Global Catalogue of Microorganisms (GCM) 10K type strain sequencing project: providing services to taxonomists for standard genome sequencing and annotation.</title>
        <authorList>
            <consortium name="The Broad Institute Genomics Platform"/>
            <consortium name="The Broad Institute Genome Sequencing Center for Infectious Disease"/>
            <person name="Wu L."/>
            <person name="Ma J."/>
        </authorList>
    </citation>
    <scope>NUCLEOTIDE SEQUENCE [LARGE SCALE GENOMIC DNA]</scope>
    <source>
        <strain evidence="3 4">CGMCC 1.15824</strain>
    </source>
</reference>
<feature type="compositionally biased region" description="Polar residues" evidence="1">
    <location>
        <begin position="465"/>
        <end position="476"/>
    </location>
</feature>
<feature type="transmembrane region" description="Helical" evidence="2">
    <location>
        <begin position="352"/>
        <end position="376"/>
    </location>
</feature>
<keyword evidence="2" id="KW-1133">Transmembrane helix</keyword>
<dbReference type="RefSeq" id="WP_380683520.1">
    <property type="nucleotide sequence ID" value="NZ_JBHSJG010000040.1"/>
</dbReference>
<feature type="transmembrane region" description="Helical" evidence="2">
    <location>
        <begin position="321"/>
        <end position="346"/>
    </location>
</feature>
<comment type="caution">
    <text evidence="3">The sequence shown here is derived from an EMBL/GenBank/DDBJ whole genome shotgun (WGS) entry which is preliminary data.</text>
</comment>
<feature type="region of interest" description="Disordered" evidence="1">
    <location>
        <begin position="448"/>
        <end position="509"/>
    </location>
</feature>
<evidence type="ECO:0000256" key="1">
    <source>
        <dbReference type="SAM" id="MobiDB-lite"/>
    </source>
</evidence>
<dbReference type="Proteomes" id="UP001595925">
    <property type="component" value="Unassembled WGS sequence"/>
</dbReference>
<keyword evidence="2" id="KW-0472">Membrane</keyword>